<sequence>MTSFAVSAPKTECFLLSLQLALRTPTASQSSLLNASRPHSKLCTRSPLSMGFSEPFEQFAGF</sequence>
<gene>
    <name evidence="1" type="ORF">EIA08_28355</name>
</gene>
<reference evidence="1 2" key="1">
    <citation type="submission" date="2018-11" db="EMBL/GenBank/DDBJ databases">
        <title>Enterobacteriaceae from Patient.</title>
        <authorList>
            <person name="Shen C."/>
            <person name="Yang Y."/>
            <person name="Tian G."/>
        </authorList>
    </citation>
    <scope>NUCLEOTIDE SEQUENCE [LARGE SCALE GENOMIC DNA]</scope>
    <source>
        <strain evidence="1 2">GBGD28</strain>
    </source>
</reference>
<protein>
    <submittedName>
        <fullName evidence="1">Uncharacterized protein</fullName>
    </submittedName>
</protein>
<dbReference type="AlphaFoldDB" id="A0A3L0ZF51"/>
<proteinExistence type="predicted"/>
<dbReference type="EMBL" id="RQTU01000195">
    <property type="protein sequence ID" value="RRD68784.1"/>
    <property type="molecule type" value="Genomic_DNA"/>
</dbReference>
<dbReference type="Proteomes" id="UP000271008">
    <property type="component" value="Unassembled WGS sequence"/>
</dbReference>
<organism evidence="1 2">
    <name type="scientific">Escherichia coli</name>
    <dbReference type="NCBI Taxonomy" id="562"/>
    <lineage>
        <taxon>Bacteria</taxon>
        <taxon>Pseudomonadati</taxon>
        <taxon>Pseudomonadota</taxon>
        <taxon>Gammaproteobacteria</taxon>
        <taxon>Enterobacterales</taxon>
        <taxon>Enterobacteriaceae</taxon>
        <taxon>Escherichia</taxon>
    </lineage>
</organism>
<evidence type="ECO:0000313" key="2">
    <source>
        <dbReference type="Proteomes" id="UP000271008"/>
    </source>
</evidence>
<accession>A0A3L0ZF51</accession>
<comment type="caution">
    <text evidence="1">The sequence shown here is derived from an EMBL/GenBank/DDBJ whole genome shotgun (WGS) entry which is preliminary data.</text>
</comment>
<name>A0A3L0ZF51_ECOLX</name>
<evidence type="ECO:0000313" key="1">
    <source>
        <dbReference type="EMBL" id="RRD68784.1"/>
    </source>
</evidence>